<dbReference type="InterPro" id="IPR010970">
    <property type="entry name" value="Cys_dSase_SufS"/>
</dbReference>
<dbReference type="Gene3D" id="3.40.640.10">
    <property type="entry name" value="Type I PLP-dependent aspartate aminotransferase-like (Major domain)"/>
    <property type="match status" value="1"/>
</dbReference>
<dbReference type="PROSITE" id="PS00595">
    <property type="entry name" value="AA_TRANSFER_CLASS_5"/>
    <property type="match status" value="1"/>
</dbReference>
<comment type="catalytic activity">
    <reaction evidence="6 8">
        <text>(sulfur carrier)-H + L-cysteine = (sulfur carrier)-SH + L-alanine</text>
        <dbReference type="Rhea" id="RHEA:43892"/>
        <dbReference type="Rhea" id="RHEA-COMP:14737"/>
        <dbReference type="Rhea" id="RHEA-COMP:14739"/>
        <dbReference type="ChEBI" id="CHEBI:29917"/>
        <dbReference type="ChEBI" id="CHEBI:35235"/>
        <dbReference type="ChEBI" id="CHEBI:57972"/>
        <dbReference type="ChEBI" id="CHEBI:64428"/>
        <dbReference type="EC" id="2.8.1.7"/>
    </reaction>
</comment>
<comment type="cofactor">
    <cofactor evidence="1 7">
        <name>pyridoxal 5'-phosphate</name>
        <dbReference type="ChEBI" id="CHEBI:597326"/>
    </cofactor>
</comment>
<feature type="domain" description="Aminotransferase class V" evidence="9">
    <location>
        <begin position="49"/>
        <end position="431"/>
    </location>
</feature>
<dbReference type="InterPro" id="IPR020578">
    <property type="entry name" value="Aminotrans_V_PyrdxlP_BS"/>
</dbReference>
<dbReference type="InterPro" id="IPR015424">
    <property type="entry name" value="PyrdxlP-dep_Trfase"/>
</dbReference>
<evidence type="ECO:0000256" key="7">
    <source>
        <dbReference type="RuleBase" id="RU004504"/>
    </source>
</evidence>
<dbReference type="InterPro" id="IPR000192">
    <property type="entry name" value="Aminotrans_V_dom"/>
</dbReference>
<evidence type="ECO:0000256" key="8">
    <source>
        <dbReference type="RuleBase" id="RU004506"/>
    </source>
</evidence>
<dbReference type="NCBIfam" id="TIGR01979">
    <property type="entry name" value="sufS"/>
    <property type="match status" value="1"/>
</dbReference>
<comment type="caution">
    <text evidence="10">The sequence shown here is derived from an EMBL/GenBank/DDBJ whole genome shotgun (WGS) entry which is preliminary data.</text>
</comment>
<keyword evidence="11" id="KW-1185">Reference proteome</keyword>
<dbReference type="SUPFAM" id="SSF53383">
    <property type="entry name" value="PLP-dependent transferases"/>
    <property type="match status" value="1"/>
</dbReference>
<dbReference type="PANTHER" id="PTHR43586:SF8">
    <property type="entry name" value="CYSTEINE DESULFURASE 1, CHLOROPLASTIC"/>
    <property type="match status" value="1"/>
</dbReference>
<protein>
    <recommendedName>
        <fullName evidence="3 8">Cysteine desulfurase</fullName>
        <ecNumber evidence="3 8">2.8.1.7</ecNumber>
    </recommendedName>
</protein>
<evidence type="ECO:0000256" key="5">
    <source>
        <dbReference type="ARBA" id="ARBA00022898"/>
    </source>
</evidence>
<dbReference type="EMBL" id="BAABBA010000003">
    <property type="protein sequence ID" value="GAA4286323.1"/>
    <property type="molecule type" value="Genomic_DNA"/>
</dbReference>
<evidence type="ECO:0000259" key="9">
    <source>
        <dbReference type="Pfam" id="PF00266"/>
    </source>
</evidence>
<keyword evidence="4 8" id="KW-0808">Transferase</keyword>
<dbReference type="Gene3D" id="3.90.1150.10">
    <property type="entry name" value="Aspartate Aminotransferase, domain 1"/>
    <property type="match status" value="1"/>
</dbReference>
<evidence type="ECO:0000256" key="1">
    <source>
        <dbReference type="ARBA" id="ARBA00001933"/>
    </source>
</evidence>
<sequence>MNAAGSPVAGQLAVPAVSPSRSLSAEELAAVRADFPLLGRTVRDGRPLVYLDSAATSQKPQCVLDAEQDFYERRNAAVHRGAHQLAEEATEAYEAARAAVAAFVGVSIDEIVWTKNATEGINLVAYAMSNASLGRGGDRARGLFGVGPGDEIVVTEAEHHANLVPWQELWARTGATLRWISLTEDGRLDPESFGVITERTKVVSLTHASNVTGAVSPVADVVALARRAGALVVLDACQSVPHLPVDLKALDVDFAVFSGHKMLGPTGVGVLYGRRELLAEMPPFLTGGSMVQVVTMTATTYADPPARFEAGTQMVAQTVGLHAAVGYLAELGMDALAAHEAELTRLLLDGVASVPGVRVLGPTDPADRLAVVAFEVDGVHPHDVGQVLDDAGIAVRVGHHCAQPVHRHLGVNASARASAGVYTTAEEIEAFVDQLGRVRHFFGVDHG</sequence>
<evidence type="ECO:0000256" key="6">
    <source>
        <dbReference type="ARBA" id="ARBA00050776"/>
    </source>
</evidence>
<reference evidence="11" key="1">
    <citation type="journal article" date="2019" name="Int. J. Syst. Evol. Microbiol.">
        <title>The Global Catalogue of Microorganisms (GCM) 10K type strain sequencing project: providing services to taxonomists for standard genome sequencing and annotation.</title>
        <authorList>
            <consortium name="The Broad Institute Genomics Platform"/>
            <consortium name="The Broad Institute Genome Sequencing Center for Infectious Disease"/>
            <person name="Wu L."/>
            <person name="Ma J."/>
        </authorList>
    </citation>
    <scope>NUCLEOTIDE SEQUENCE [LARGE SCALE GENOMIC DNA]</scope>
    <source>
        <strain evidence="11">JCM 17459</strain>
    </source>
</reference>
<evidence type="ECO:0000313" key="10">
    <source>
        <dbReference type="EMBL" id="GAA4286323.1"/>
    </source>
</evidence>
<name>A0ABP8EQP1_9MICO</name>
<keyword evidence="5 8" id="KW-0663">Pyridoxal phosphate</keyword>
<evidence type="ECO:0000256" key="4">
    <source>
        <dbReference type="ARBA" id="ARBA00022679"/>
    </source>
</evidence>
<dbReference type="PANTHER" id="PTHR43586">
    <property type="entry name" value="CYSTEINE DESULFURASE"/>
    <property type="match status" value="1"/>
</dbReference>
<proteinExistence type="inferred from homology"/>
<dbReference type="CDD" id="cd06453">
    <property type="entry name" value="SufS_like"/>
    <property type="match status" value="1"/>
</dbReference>
<evidence type="ECO:0000313" key="11">
    <source>
        <dbReference type="Proteomes" id="UP001499841"/>
    </source>
</evidence>
<accession>A0ABP8EQP1</accession>
<comment type="similarity">
    <text evidence="2 8">Belongs to the class-V pyridoxal-phosphate-dependent aminotransferase family. Csd subfamily.</text>
</comment>
<comment type="function">
    <text evidence="8">Catalyzes the removal of elemental sulfur and selenium atoms from L-cysteine, L-cystine, L-selenocysteine, and L-selenocystine to produce L-alanine.</text>
</comment>
<evidence type="ECO:0000256" key="3">
    <source>
        <dbReference type="ARBA" id="ARBA00012239"/>
    </source>
</evidence>
<organism evidence="10 11">
    <name type="scientific">Georgenia daeguensis</name>
    <dbReference type="NCBI Taxonomy" id="908355"/>
    <lineage>
        <taxon>Bacteria</taxon>
        <taxon>Bacillati</taxon>
        <taxon>Actinomycetota</taxon>
        <taxon>Actinomycetes</taxon>
        <taxon>Micrococcales</taxon>
        <taxon>Bogoriellaceae</taxon>
        <taxon>Georgenia</taxon>
    </lineage>
</organism>
<dbReference type="InterPro" id="IPR015422">
    <property type="entry name" value="PyrdxlP-dep_Trfase_small"/>
</dbReference>
<dbReference type="Proteomes" id="UP001499841">
    <property type="component" value="Unassembled WGS sequence"/>
</dbReference>
<dbReference type="InterPro" id="IPR015421">
    <property type="entry name" value="PyrdxlP-dep_Trfase_major"/>
</dbReference>
<gene>
    <name evidence="10" type="ORF">GCM10022262_06820</name>
</gene>
<evidence type="ECO:0000256" key="2">
    <source>
        <dbReference type="ARBA" id="ARBA00010447"/>
    </source>
</evidence>
<dbReference type="Pfam" id="PF00266">
    <property type="entry name" value="Aminotran_5"/>
    <property type="match status" value="1"/>
</dbReference>
<dbReference type="EC" id="2.8.1.7" evidence="3 8"/>
<dbReference type="RefSeq" id="WP_345037717.1">
    <property type="nucleotide sequence ID" value="NZ_BAABBA010000003.1"/>
</dbReference>